<dbReference type="AlphaFoldDB" id="A0A9N8HQ25"/>
<feature type="compositionally biased region" description="Polar residues" evidence="1">
    <location>
        <begin position="93"/>
        <end position="108"/>
    </location>
</feature>
<name>A0A9N8HQ25_9STRA</name>
<evidence type="ECO:0000256" key="1">
    <source>
        <dbReference type="SAM" id="MobiDB-lite"/>
    </source>
</evidence>
<protein>
    <submittedName>
        <fullName evidence="2">Uncharacterized protein</fullName>
    </submittedName>
</protein>
<feature type="compositionally biased region" description="Low complexity" evidence="1">
    <location>
        <begin position="53"/>
        <end position="90"/>
    </location>
</feature>
<gene>
    <name evidence="2" type="ORF">SEMRO_1240_G255310.1</name>
</gene>
<dbReference type="EMBL" id="CAICTM010001238">
    <property type="protein sequence ID" value="CAB9521846.1"/>
    <property type="molecule type" value="Genomic_DNA"/>
</dbReference>
<evidence type="ECO:0000313" key="2">
    <source>
        <dbReference type="EMBL" id="CAB9521846.1"/>
    </source>
</evidence>
<dbReference type="Proteomes" id="UP001153069">
    <property type="component" value="Unassembled WGS sequence"/>
</dbReference>
<evidence type="ECO:0000313" key="3">
    <source>
        <dbReference type="Proteomes" id="UP001153069"/>
    </source>
</evidence>
<feature type="compositionally biased region" description="Low complexity" evidence="1">
    <location>
        <begin position="25"/>
        <end position="36"/>
    </location>
</feature>
<organism evidence="2 3">
    <name type="scientific">Seminavis robusta</name>
    <dbReference type="NCBI Taxonomy" id="568900"/>
    <lineage>
        <taxon>Eukaryota</taxon>
        <taxon>Sar</taxon>
        <taxon>Stramenopiles</taxon>
        <taxon>Ochrophyta</taxon>
        <taxon>Bacillariophyta</taxon>
        <taxon>Bacillariophyceae</taxon>
        <taxon>Bacillariophycidae</taxon>
        <taxon>Naviculales</taxon>
        <taxon>Naviculaceae</taxon>
        <taxon>Seminavis</taxon>
    </lineage>
</organism>
<keyword evidence="3" id="KW-1185">Reference proteome</keyword>
<sequence>MYEGNKKTRDDHRRQRGLSPRRTASNNNNHNGSSSSLTGLNAINSRLIHRASARSSTTSSSSSNADLLDDASNQSHGNSSSSRLGSIGVGRATSMSSPFGSRDPTANSRRSHIRRSQSGTRSTGARCVCRVATLGSIQFPQKCDAILLGYPVYHHHPLNNHRW</sequence>
<feature type="region of interest" description="Disordered" evidence="1">
    <location>
        <begin position="51"/>
        <end position="122"/>
    </location>
</feature>
<feature type="compositionally biased region" description="Basic and acidic residues" evidence="1">
    <location>
        <begin position="1"/>
        <end position="13"/>
    </location>
</feature>
<comment type="caution">
    <text evidence="2">The sequence shown here is derived from an EMBL/GenBank/DDBJ whole genome shotgun (WGS) entry which is preliminary data.</text>
</comment>
<accession>A0A9N8HQ25</accession>
<proteinExistence type="predicted"/>
<reference evidence="2" key="1">
    <citation type="submission" date="2020-06" db="EMBL/GenBank/DDBJ databases">
        <authorList>
            <consortium name="Plant Systems Biology data submission"/>
        </authorList>
    </citation>
    <scope>NUCLEOTIDE SEQUENCE</scope>
    <source>
        <strain evidence="2">D6</strain>
    </source>
</reference>
<feature type="region of interest" description="Disordered" evidence="1">
    <location>
        <begin position="1"/>
        <end position="38"/>
    </location>
</feature>